<dbReference type="PANTHER" id="PTHR31297">
    <property type="entry name" value="GLUCAN ENDO-1,6-BETA-GLUCOSIDASE B"/>
    <property type="match status" value="1"/>
</dbReference>
<dbReference type="Pfam" id="PF00150">
    <property type="entry name" value="Cellulase"/>
    <property type="match status" value="1"/>
</dbReference>
<evidence type="ECO:0000313" key="7">
    <source>
        <dbReference type="Proteomes" id="UP000054549"/>
    </source>
</evidence>
<keyword evidence="2 4" id="KW-0378">Hydrolase</keyword>
<dbReference type="InterPro" id="IPR001547">
    <property type="entry name" value="Glyco_hydro_5"/>
</dbReference>
<name>A0A0C2WS31_AMAMK</name>
<reference evidence="6 7" key="1">
    <citation type="submission" date="2014-04" db="EMBL/GenBank/DDBJ databases">
        <title>Evolutionary Origins and Diversification of the Mycorrhizal Mutualists.</title>
        <authorList>
            <consortium name="DOE Joint Genome Institute"/>
            <consortium name="Mycorrhizal Genomics Consortium"/>
            <person name="Kohler A."/>
            <person name="Kuo A."/>
            <person name="Nagy L.G."/>
            <person name="Floudas D."/>
            <person name="Copeland A."/>
            <person name="Barry K.W."/>
            <person name="Cichocki N."/>
            <person name="Veneault-Fourrey C."/>
            <person name="LaButti K."/>
            <person name="Lindquist E.A."/>
            <person name="Lipzen A."/>
            <person name="Lundell T."/>
            <person name="Morin E."/>
            <person name="Murat C."/>
            <person name="Riley R."/>
            <person name="Ohm R."/>
            <person name="Sun H."/>
            <person name="Tunlid A."/>
            <person name="Henrissat B."/>
            <person name="Grigoriev I.V."/>
            <person name="Hibbett D.S."/>
            <person name="Martin F."/>
        </authorList>
    </citation>
    <scope>NUCLEOTIDE SEQUENCE [LARGE SCALE GENOMIC DNA]</scope>
    <source>
        <strain evidence="6 7">Koide BX008</strain>
    </source>
</reference>
<dbReference type="FunCoup" id="A0A0C2WS31">
    <property type="interactions" value="12"/>
</dbReference>
<proteinExistence type="inferred from homology"/>
<dbReference type="STRING" id="946122.A0A0C2WS31"/>
<evidence type="ECO:0000256" key="4">
    <source>
        <dbReference type="RuleBase" id="RU361153"/>
    </source>
</evidence>
<dbReference type="HOGENOM" id="CLU_004624_8_2_1"/>
<evidence type="ECO:0000259" key="5">
    <source>
        <dbReference type="Pfam" id="PF00150"/>
    </source>
</evidence>
<protein>
    <submittedName>
        <fullName evidence="6">Glycoside hydrolase family 5 protein</fullName>
    </submittedName>
</protein>
<accession>A0A0C2WS31</accession>
<dbReference type="GO" id="GO:0009986">
    <property type="term" value="C:cell surface"/>
    <property type="evidence" value="ECO:0007669"/>
    <property type="project" value="TreeGrafter"/>
</dbReference>
<comment type="similarity">
    <text evidence="1 4">Belongs to the glycosyl hydrolase 5 (cellulase A) family.</text>
</comment>
<dbReference type="InterPro" id="IPR017853">
    <property type="entry name" value="GH"/>
</dbReference>
<dbReference type="SUPFAM" id="SSF51445">
    <property type="entry name" value="(Trans)glycosidases"/>
    <property type="match status" value="1"/>
</dbReference>
<evidence type="ECO:0000256" key="2">
    <source>
        <dbReference type="ARBA" id="ARBA00022801"/>
    </source>
</evidence>
<dbReference type="PANTHER" id="PTHR31297:SF43">
    <property type="entry name" value="GLUCAN 1,3-BETA-GLUCOSIDASE 3"/>
    <property type="match status" value="1"/>
</dbReference>
<evidence type="ECO:0000313" key="6">
    <source>
        <dbReference type="EMBL" id="KIL59123.1"/>
    </source>
</evidence>
<dbReference type="PROSITE" id="PS00659">
    <property type="entry name" value="GLYCOSYL_HYDROL_F5"/>
    <property type="match status" value="1"/>
</dbReference>
<dbReference type="GO" id="GO:0005576">
    <property type="term" value="C:extracellular region"/>
    <property type="evidence" value="ECO:0007669"/>
    <property type="project" value="TreeGrafter"/>
</dbReference>
<evidence type="ECO:0000256" key="3">
    <source>
        <dbReference type="ARBA" id="ARBA00023295"/>
    </source>
</evidence>
<feature type="domain" description="Glycoside hydrolase family 5" evidence="5">
    <location>
        <begin position="95"/>
        <end position="389"/>
    </location>
</feature>
<keyword evidence="3 4" id="KW-0326">Glycosidase</keyword>
<dbReference type="GO" id="GO:0046557">
    <property type="term" value="F:glucan endo-1,6-beta-glucosidase activity"/>
    <property type="evidence" value="ECO:0007669"/>
    <property type="project" value="TreeGrafter"/>
</dbReference>
<gene>
    <name evidence="6" type="ORF">M378DRAFT_169779</name>
</gene>
<dbReference type="EMBL" id="KN818322">
    <property type="protein sequence ID" value="KIL59123.1"/>
    <property type="molecule type" value="Genomic_DNA"/>
</dbReference>
<dbReference type="InterPro" id="IPR050386">
    <property type="entry name" value="Glycosyl_hydrolase_5"/>
</dbReference>
<dbReference type="InterPro" id="IPR018087">
    <property type="entry name" value="Glyco_hydro_5_CS"/>
</dbReference>
<dbReference type="Gene3D" id="3.20.20.80">
    <property type="entry name" value="Glycosidases"/>
    <property type="match status" value="1"/>
</dbReference>
<organism evidence="6 7">
    <name type="scientific">Amanita muscaria (strain Koide BX008)</name>
    <dbReference type="NCBI Taxonomy" id="946122"/>
    <lineage>
        <taxon>Eukaryota</taxon>
        <taxon>Fungi</taxon>
        <taxon>Dikarya</taxon>
        <taxon>Basidiomycota</taxon>
        <taxon>Agaricomycotina</taxon>
        <taxon>Agaricomycetes</taxon>
        <taxon>Agaricomycetidae</taxon>
        <taxon>Agaricales</taxon>
        <taxon>Pluteineae</taxon>
        <taxon>Amanitaceae</taxon>
        <taxon>Amanita</taxon>
    </lineage>
</organism>
<keyword evidence="7" id="KW-1185">Reference proteome</keyword>
<dbReference type="GO" id="GO:0009251">
    <property type="term" value="P:glucan catabolic process"/>
    <property type="evidence" value="ECO:0007669"/>
    <property type="project" value="TreeGrafter"/>
</dbReference>
<evidence type="ECO:0000256" key="1">
    <source>
        <dbReference type="ARBA" id="ARBA00005641"/>
    </source>
</evidence>
<dbReference type="OrthoDB" id="1887033at2759"/>
<dbReference type="InParanoid" id="A0A0C2WS31"/>
<dbReference type="Proteomes" id="UP000054549">
    <property type="component" value="Unassembled WGS sequence"/>
</dbReference>
<dbReference type="AlphaFoldDB" id="A0A0C2WS31"/>
<sequence length="539" mass="60928">MSLQKVKEKLSKIRNKVEDLYADRGSPRVSYALDSGMTREEIVYRYRKQRGVNLGSWFVQERWICESTFLNSGASAPAQSDLDIARGPHAKQTLEAHWDTWIQESDWKWLAGRGFTAVRIPIGYYHICGVDPSVLDGTEFQGFQHVFEGAWTRITRAIEMAYQCGIGVLIDLHAAPGKQNTDSHSGTSNPSSFFTNERNQKRATEALRSLLAHLSKFVNLREPRLSNLIGIELLNEPRPNSDQALVKWYTNTIEALRRIDETIPVYIGDCWRLDQYADYTSSISSSLGCRGLLVLDHHLYRCFTESDIRTSAMEHAENVTTNMKAAFTRINEKVGRVHGGVIVGEWSAALNPGSIRNGERVEDQLKNYVNAQLEVYESNVCGGWFFWTYKKEWRGDKGWSLVDAVEAGVFPDCVGLQKKLSARGNTSAKSKENAKRDRLNTALGDHTTYWSRYPGRYNHTLFEEGFADGWEEAFAFFDFNNVGPTVSELGFIPARAFVKSQERAQGADNKAGDANYGGASYWEYEHGFVQGVEAAKRDW</sequence>